<dbReference type="InterPro" id="IPR035412">
    <property type="entry name" value="Terminase_L_N"/>
</dbReference>
<feature type="domain" description="Phage terminase large subunit C-terminal" evidence="2">
    <location>
        <begin position="264"/>
        <end position="406"/>
    </location>
</feature>
<dbReference type="Proteomes" id="UP000070401">
    <property type="component" value="Unassembled WGS sequence"/>
</dbReference>
<dbReference type="PANTHER" id="PTHR39184">
    <property type="match status" value="1"/>
</dbReference>
<evidence type="ECO:0000313" key="4">
    <source>
        <dbReference type="Proteomes" id="UP000070401"/>
    </source>
</evidence>
<feature type="domain" description="Phage terminase large subunit N-terminal" evidence="1">
    <location>
        <begin position="26"/>
        <end position="227"/>
    </location>
</feature>
<dbReference type="InterPro" id="IPR027417">
    <property type="entry name" value="P-loop_NTPase"/>
</dbReference>
<proteinExistence type="inferred from homology"/>
<dbReference type="Gene3D" id="3.40.50.300">
    <property type="entry name" value="P-loop containing nucleotide triphosphate hydrolases"/>
    <property type="match status" value="1"/>
</dbReference>
<dbReference type="NCBIfam" id="TIGR01547">
    <property type="entry name" value="phage_term_2"/>
    <property type="match status" value="1"/>
</dbReference>
<dbReference type="GO" id="GO:0004519">
    <property type="term" value="F:endonuclease activity"/>
    <property type="evidence" value="ECO:0007669"/>
    <property type="project" value="InterPro"/>
</dbReference>
<dbReference type="Gene3D" id="3.30.420.280">
    <property type="match status" value="1"/>
</dbReference>
<dbReference type="Pfam" id="PF17288">
    <property type="entry name" value="Terminase_3C"/>
    <property type="match status" value="1"/>
</dbReference>
<dbReference type="PANTHER" id="PTHR39184:SF1">
    <property type="entry name" value="PBSX PHAGE TERMINASE LARGE SUBUNIT"/>
    <property type="match status" value="1"/>
</dbReference>
<keyword evidence="4" id="KW-1185">Reference proteome</keyword>
<protein>
    <submittedName>
        <fullName evidence="3">Phage terminase, large subunit, PBSX family</fullName>
    </submittedName>
</protein>
<accession>A0A133N9J0</accession>
<dbReference type="GO" id="GO:0016887">
    <property type="term" value="F:ATP hydrolysis activity"/>
    <property type="evidence" value="ECO:0007669"/>
    <property type="project" value="InterPro"/>
</dbReference>
<comment type="caution">
    <text evidence="3">The sequence shown here is derived from an EMBL/GenBank/DDBJ whole genome shotgun (WGS) entry which is preliminary data.</text>
</comment>
<evidence type="ECO:0000313" key="3">
    <source>
        <dbReference type="EMBL" id="KXA12956.1"/>
    </source>
</evidence>
<dbReference type="PATRIC" id="fig|851.8.peg.2511"/>
<sequence length="424" mass="49820">MSKFIKVSLPQIVGKGYKSFWNFKGRYKVVKGSRASKKSKTTALWIIYNMMKYKNANTLVVRKVFRTLKDSCYSDLRWAINRFQVQDYWELKESPLEMTYKPTGQKILFRGFDDPLKITSISVSVGSLCWCWVEECYELTDETAFNMLDESIRGVVEEPLFKQIIISFNPWNERHWLKGRFFDKEDENILALTTNYLCNEWLDDADKKLFEDMKKNNPRRYQVAGLGNWGIVDGLVYENWQELEFDWREILNKRQKAKAVFGLDFGYTNDPAAFFCGILDQEQKEIYVFDEIYQKGMQNTAIYNNIEKLGFKKEIIVADSAEPKSIDHLKGLGLYRIKASKKGKDSINAGIQFIQDFKIFIHPRCVNFLTEISNYAWDKDKFGKATNKPIDNFNHLMDAMRYALEDYMRNNSVRTIDRNVLGIR</sequence>
<dbReference type="InterPro" id="IPR006437">
    <property type="entry name" value="Phage_terminase_lsu"/>
</dbReference>
<name>A0A133N9J0_FUSNU</name>
<dbReference type="HAMAP" id="MF_04145">
    <property type="entry name" value="TERL_SPP1"/>
    <property type="match status" value="1"/>
</dbReference>
<evidence type="ECO:0000259" key="1">
    <source>
        <dbReference type="Pfam" id="PF04466"/>
    </source>
</evidence>
<dbReference type="AlphaFoldDB" id="A0A133N9J0"/>
<dbReference type="InterPro" id="IPR044269">
    <property type="entry name" value="Terminase_large_su_SPP1-like"/>
</dbReference>
<dbReference type="EMBL" id="LRPY01000294">
    <property type="protein sequence ID" value="KXA12956.1"/>
    <property type="molecule type" value="Genomic_DNA"/>
</dbReference>
<dbReference type="InterPro" id="IPR052380">
    <property type="entry name" value="Viral_DNA_packaging_terminase"/>
</dbReference>
<dbReference type="InterPro" id="IPR035413">
    <property type="entry name" value="Terminase_L_C"/>
</dbReference>
<evidence type="ECO:0000259" key="2">
    <source>
        <dbReference type="Pfam" id="PF17288"/>
    </source>
</evidence>
<organism evidence="3 4">
    <name type="scientific">Fusobacterium nucleatum</name>
    <dbReference type="NCBI Taxonomy" id="851"/>
    <lineage>
        <taxon>Bacteria</taxon>
        <taxon>Fusobacteriati</taxon>
        <taxon>Fusobacteriota</taxon>
        <taxon>Fusobacteriia</taxon>
        <taxon>Fusobacteriales</taxon>
        <taxon>Fusobacteriaceae</taxon>
        <taxon>Fusobacterium</taxon>
    </lineage>
</organism>
<dbReference type="GO" id="GO:0005524">
    <property type="term" value="F:ATP binding"/>
    <property type="evidence" value="ECO:0007669"/>
    <property type="project" value="InterPro"/>
</dbReference>
<reference evidence="4" key="1">
    <citation type="submission" date="2016-01" db="EMBL/GenBank/DDBJ databases">
        <authorList>
            <person name="Mitreva M."/>
            <person name="Pepin K.H."/>
            <person name="Mihindukulasuriya K.A."/>
            <person name="Fulton R."/>
            <person name="Fronick C."/>
            <person name="O'Laughlin M."/>
            <person name="Miner T."/>
            <person name="Herter B."/>
            <person name="Rosa B.A."/>
            <person name="Cordes M."/>
            <person name="Tomlinson C."/>
            <person name="Wollam A."/>
            <person name="Palsikar V.B."/>
            <person name="Mardis E.R."/>
            <person name="Wilson R.K."/>
        </authorList>
    </citation>
    <scope>NUCLEOTIDE SEQUENCE [LARGE SCALE GENOMIC DNA]</scope>
    <source>
        <strain evidence="4">MJR7757B</strain>
    </source>
</reference>
<dbReference type="RefSeq" id="WP_060799025.1">
    <property type="nucleotide sequence ID" value="NZ_KQ956800.1"/>
</dbReference>
<dbReference type="Pfam" id="PF04466">
    <property type="entry name" value="Terminase_3"/>
    <property type="match status" value="1"/>
</dbReference>
<gene>
    <name evidence="3" type="ORF">HMPREF3221_02477</name>
</gene>